<proteinExistence type="predicted"/>
<keyword evidence="2" id="KW-1185">Reference proteome</keyword>
<organism evidence="1 2">
    <name type="scientific">Nocardia coubleae</name>
    <dbReference type="NCBI Taxonomy" id="356147"/>
    <lineage>
        <taxon>Bacteria</taxon>
        <taxon>Bacillati</taxon>
        <taxon>Actinomycetota</taxon>
        <taxon>Actinomycetes</taxon>
        <taxon>Mycobacteriales</taxon>
        <taxon>Nocardiaceae</taxon>
        <taxon>Nocardia</taxon>
    </lineage>
</organism>
<name>A0A846W0A7_9NOCA</name>
<sequence>MMITPERNAAGEALDYAEMLHELADASVRRGFSPYHDIDWDATEFQVTPGDRRWILPESDLIGRHPWYQSLPESTRIEIGMHRQAGMAKVGLQFEQLLMSGVMLYLLNLPSGSAEFRARPRSGTHEPGGARCLEAGGHRWAAHALSR</sequence>
<dbReference type="InterPro" id="IPR025859">
    <property type="entry name" value="AurF/CmlI"/>
</dbReference>
<dbReference type="AlphaFoldDB" id="A0A846W0A7"/>
<dbReference type="Pfam" id="PF11583">
    <property type="entry name" value="AurF"/>
    <property type="match status" value="1"/>
</dbReference>
<protein>
    <submittedName>
        <fullName evidence="1">Diiron oxygenase</fullName>
    </submittedName>
</protein>
<evidence type="ECO:0000313" key="2">
    <source>
        <dbReference type="Proteomes" id="UP000572007"/>
    </source>
</evidence>
<dbReference type="RefSeq" id="WP_067638902.1">
    <property type="nucleotide sequence ID" value="NZ_JAAXOM010000001.1"/>
</dbReference>
<evidence type="ECO:0000313" key="1">
    <source>
        <dbReference type="EMBL" id="NKX86541.1"/>
    </source>
</evidence>
<reference evidence="1 2" key="1">
    <citation type="submission" date="2020-04" db="EMBL/GenBank/DDBJ databases">
        <title>MicrobeNet Type strains.</title>
        <authorList>
            <person name="Nicholson A.C."/>
        </authorList>
    </citation>
    <scope>NUCLEOTIDE SEQUENCE [LARGE SCALE GENOMIC DNA]</scope>
    <source>
        <strain evidence="1 2">DSM 44960</strain>
    </source>
</reference>
<comment type="caution">
    <text evidence="1">The sequence shown here is derived from an EMBL/GenBank/DDBJ whole genome shotgun (WGS) entry which is preliminary data.</text>
</comment>
<dbReference type="Proteomes" id="UP000572007">
    <property type="component" value="Unassembled WGS sequence"/>
</dbReference>
<accession>A0A846W0A7</accession>
<dbReference type="EMBL" id="JAAXOM010000001">
    <property type="protein sequence ID" value="NKX86541.1"/>
    <property type="molecule type" value="Genomic_DNA"/>
</dbReference>
<gene>
    <name evidence="1" type="ORF">HGA10_04330</name>
</gene>